<dbReference type="InterPro" id="IPR051257">
    <property type="entry name" value="Diverse_CBS-Domain"/>
</dbReference>
<feature type="domain" description="CBS" evidence="3">
    <location>
        <begin position="97"/>
        <end position="151"/>
    </location>
</feature>
<dbReference type="Gene3D" id="3.10.580.10">
    <property type="entry name" value="CBS-domain"/>
    <property type="match status" value="1"/>
</dbReference>
<keyword evidence="1 2" id="KW-0129">CBS domain</keyword>
<dbReference type="PANTHER" id="PTHR43080:SF26">
    <property type="entry name" value="REGULATORY PROTEIN"/>
    <property type="match status" value="1"/>
</dbReference>
<dbReference type="CDD" id="cd04586">
    <property type="entry name" value="CBS_pair_BON_assoc"/>
    <property type="match status" value="1"/>
</dbReference>
<dbReference type="OrthoDB" id="9790355at2"/>
<evidence type="ECO:0000256" key="2">
    <source>
        <dbReference type="PROSITE-ProRule" id="PRU00703"/>
    </source>
</evidence>
<feature type="domain" description="CBS" evidence="3">
    <location>
        <begin position="7"/>
        <end position="64"/>
    </location>
</feature>
<dbReference type="SMART" id="SM00116">
    <property type="entry name" value="CBS"/>
    <property type="match status" value="2"/>
</dbReference>
<evidence type="ECO:0000259" key="3">
    <source>
        <dbReference type="PROSITE" id="PS51371"/>
    </source>
</evidence>
<keyword evidence="5" id="KW-1185">Reference proteome</keyword>
<dbReference type="PANTHER" id="PTHR43080">
    <property type="entry name" value="CBS DOMAIN-CONTAINING PROTEIN CBSX3, MITOCHONDRIAL"/>
    <property type="match status" value="1"/>
</dbReference>
<evidence type="ECO:0000256" key="1">
    <source>
        <dbReference type="ARBA" id="ARBA00023122"/>
    </source>
</evidence>
<evidence type="ECO:0000313" key="5">
    <source>
        <dbReference type="Proteomes" id="UP000323521"/>
    </source>
</evidence>
<name>A0A3G1KW21_FORW1</name>
<dbReference type="Pfam" id="PF00571">
    <property type="entry name" value="CBS"/>
    <property type="match status" value="2"/>
</dbReference>
<dbReference type="SUPFAM" id="SSF54631">
    <property type="entry name" value="CBS-domain pair"/>
    <property type="match status" value="1"/>
</dbReference>
<dbReference type="Proteomes" id="UP000323521">
    <property type="component" value="Chromosome"/>
</dbReference>
<dbReference type="InterPro" id="IPR046342">
    <property type="entry name" value="CBS_dom_sf"/>
</dbReference>
<evidence type="ECO:0000313" key="4">
    <source>
        <dbReference type="EMBL" id="ATW26559.1"/>
    </source>
</evidence>
<dbReference type="PROSITE" id="PS51371">
    <property type="entry name" value="CBS"/>
    <property type="match status" value="2"/>
</dbReference>
<sequence length="151" mass="16878">MKAKDIMSKEVITVKKDTPIGEIARILIDHHISGVPVVDDDHQLMGIVTEGDLIHQETAPRLPKVLSVLGAFIYFSGVEQYKEDFKKLAATKAEEIMTTDVATIGEDMDVQDIATIFVHKNINRVPVLRNKKLIGIVSRADILKTFLQNQE</sequence>
<proteinExistence type="predicted"/>
<dbReference type="RefSeq" id="WP_148135877.1">
    <property type="nucleotide sequence ID" value="NZ_CP017634.1"/>
</dbReference>
<accession>A0A3G1KW21</accession>
<gene>
    <name evidence="4" type="ORF">DCMF_18985</name>
</gene>
<dbReference type="InterPro" id="IPR000644">
    <property type="entry name" value="CBS_dom"/>
</dbReference>
<dbReference type="EMBL" id="CP017634">
    <property type="protein sequence ID" value="ATW26559.1"/>
    <property type="molecule type" value="Genomic_DNA"/>
</dbReference>
<dbReference type="AlphaFoldDB" id="A0A3G1KW21"/>
<protein>
    <recommendedName>
        <fullName evidence="3">CBS domain-containing protein</fullName>
    </recommendedName>
</protein>
<organism evidence="4 5">
    <name type="scientific">Formimonas warabiya</name>
    <dbReference type="NCBI Taxonomy" id="1761012"/>
    <lineage>
        <taxon>Bacteria</taxon>
        <taxon>Bacillati</taxon>
        <taxon>Bacillota</taxon>
        <taxon>Clostridia</taxon>
        <taxon>Eubacteriales</taxon>
        <taxon>Peptococcaceae</taxon>
        <taxon>Candidatus Formimonas</taxon>
    </lineage>
</organism>
<reference evidence="4 5" key="1">
    <citation type="submission" date="2016-10" db="EMBL/GenBank/DDBJ databases">
        <title>Complete Genome Sequence of Peptococcaceae strain DCMF.</title>
        <authorList>
            <person name="Edwards R.J."/>
            <person name="Holland S.I."/>
            <person name="Deshpande N.P."/>
            <person name="Wong Y.K."/>
            <person name="Ertan H."/>
            <person name="Manefield M."/>
            <person name="Russell T.L."/>
            <person name="Lee M.J."/>
        </authorList>
    </citation>
    <scope>NUCLEOTIDE SEQUENCE [LARGE SCALE GENOMIC DNA]</scope>
    <source>
        <strain evidence="4 5">DCMF</strain>
    </source>
</reference>
<dbReference type="KEGG" id="fwa:DCMF_18985"/>